<dbReference type="InterPro" id="IPR003423">
    <property type="entry name" value="OMP_efflux"/>
</dbReference>
<name>A0ABP9D2J4_9BACT</name>
<evidence type="ECO:0000256" key="2">
    <source>
        <dbReference type="SAM" id="Coils"/>
    </source>
</evidence>
<dbReference type="Proteomes" id="UP001500298">
    <property type="component" value="Unassembled WGS sequence"/>
</dbReference>
<dbReference type="InterPro" id="IPR010131">
    <property type="entry name" value="MdtP/NodT-like"/>
</dbReference>
<dbReference type="EMBL" id="BAABJX010000011">
    <property type="protein sequence ID" value="GAA4824452.1"/>
    <property type="molecule type" value="Genomic_DNA"/>
</dbReference>
<feature type="coiled-coil region" evidence="2">
    <location>
        <begin position="83"/>
        <end position="142"/>
    </location>
</feature>
<comment type="caution">
    <text evidence="3">The sequence shown here is derived from an EMBL/GenBank/DDBJ whole genome shotgun (WGS) entry which is preliminary data.</text>
</comment>
<keyword evidence="2" id="KW-0175">Coiled coil</keyword>
<protein>
    <submittedName>
        <fullName evidence="3">TolC family protein</fullName>
    </submittedName>
</protein>
<evidence type="ECO:0000313" key="3">
    <source>
        <dbReference type="EMBL" id="GAA4824452.1"/>
    </source>
</evidence>
<organism evidence="3 4">
    <name type="scientific">Algivirga pacifica</name>
    <dbReference type="NCBI Taxonomy" id="1162670"/>
    <lineage>
        <taxon>Bacteria</taxon>
        <taxon>Pseudomonadati</taxon>
        <taxon>Bacteroidota</taxon>
        <taxon>Cytophagia</taxon>
        <taxon>Cytophagales</taxon>
        <taxon>Flammeovirgaceae</taxon>
        <taxon>Algivirga</taxon>
    </lineage>
</organism>
<evidence type="ECO:0000313" key="4">
    <source>
        <dbReference type="Proteomes" id="UP001500298"/>
    </source>
</evidence>
<sequence length="379" mass="44489">MLGYAQSSVLTEVLREIEGNNETLRAMRSHRDSKKKELQSTNNLPDPQFIGFYLPWGEHETGNYTEFQLSQSLEFPTVYSTRKKMINQQAMQLELEYQSKRQALLLQAKRHCLELIYLNKQIGIEQERMKQAQRVLQQAESLYTKGEIGILDHNKAKVTWLQEQFQLEKLENTQQNLQRQLQSMNGGKTVTLDLQEYVSPKLLERKDSLWQKVQENDPALKQLEQQQFIAEQQLKLSKGQALPDLTAGFNRQGIDGAHYAGIYAGISIPLWSSRNKVKAAKSNLTFQEHFSDARKMEMYTDFEKQYHNYQSLYKMLMQYEETLSGLDNEALLLQAYELGEISFLEYYMELQFHRKAVDKMLEMEHQLYQVQNELLRFTL</sequence>
<accession>A0ABP9D2J4</accession>
<dbReference type="PANTHER" id="PTHR30203:SF24">
    <property type="entry name" value="BLR4935 PROTEIN"/>
    <property type="match status" value="1"/>
</dbReference>
<keyword evidence="4" id="KW-1185">Reference proteome</keyword>
<dbReference type="Pfam" id="PF02321">
    <property type="entry name" value="OEP"/>
    <property type="match status" value="1"/>
</dbReference>
<proteinExistence type="inferred from homology"/>
<gene>
    <name evidence="3" type="ORF">GCM10023331_06240</name>
</gene>
<dbReference type="SUPFAM" id="SSF56954">
    <property type="entry name" value="Outer membrane efflux proteins (OEP)"/>
    <property type="match status" value="1"/>
</dbReference>
<reference evidence="4" key="1">
    <citation type="journal article" date="2019" name="Int. J. Syst. Evol. Microbiol.">
        <title>The Global Catalogue of Microorganisms (GCM) 10K type strain sequencing project: providing services to taxonomists for standard genome sequencing and annotation.</title>
        <authorList>
            <consortium name="The Broad Institute Genomics Platform"/>
            <consortium name="The Broad Institute Genome Sequencing Center for Infectious Disease"/>
            <person name="Wu L."/>
            <person name="Ma J."/>
        </authorList>
    </citation>
    <scope>NUCLEOTIDE SEQUENCE [LARGE SCALE GENOMIC DNA]</scope>
    <source>
        <strain evidence="4">JCM 18326</strain>
    </source>
</reference>
<dbReference type="PANTHER" id="PTHR30203">
    <property type="entry name" value="OUTER MEMBRANE CATION EFFLUX PROTEIN"/>
    <property type="match status" value="1"/>
</dbReference>
<comment type="similarity">
    <text evidence="1">Belongs to the outer membrane factor (OMF) (TC 1.B.17) family.</text>
</comment>
<dbReference type="Gene3D" id="1.20.1600.10">
    <property type="entry name" value="Outer membrane efflux proteins (OEP)"/>
    <property type="match status" value="1"/>
</dbReference>
<evidence type="ECO:0000256" key="1">
    <source>
        <dbReference type="ARBA" id="ARBA00007613"/>
    </source>
</evidence>